<evidence type="ECO:0000256" key="2">
    <source>
        <dbReference type="SAM" id="SignalP"/>
    </source>
</evidence>
<protein>
    <submittedName>
        <fullName evidence="3">Uncharacterized protein</fullName>
    </submittedName>
</protein>
<keyword evidence="4" id="KW-1185">Reference proteome</keyword>
<dbReference type="eggNOG" id="ENOG5033NXI">
    <property type="taxonomic scope" value="Bacteria"/>
</dbReference>
<feature type="region of interest" description="Disordered" evidence="1">
    <location>
        <begin position="95"/>
        <end position="117"/>
    </location>
</feature>
<dbReference type="EMBL" id="CP002056">
    <property type="protein sequence ID" value="ADI30579.1"/>
    <property type="molecule type" value="Genomic_DNA"/>
</dbReference>
<feature type="compositionally biased region" description="Low complexity" evidence="1">
    <location>
        <begin position="101"/>
        <end position="110"/>
    </location>
</feature>
<name>D7DLA8_METV0</name>
<dbReference type="AlphaFoldDB" id="D7DLA8"/>
<evidence type="ECO:0000313" key="4">
    <source>
        <dbReference type="Proteomes" id="UP000000383"/>
    </source>
</evidence>
<dbReference type="STRING" id="666681.M301_2213"/>
<reference evidence="4" key="1">
    <citation type="submission" date="2010-05" db="EMBL/GenBank/DDBJ databases">
        <title>Complete sequence of Methylotenera sp. 301.</title>
        <authorList>
            <person name="Lucas S."/>
            <person name="Copeland A."/>
            <person name="Lapidus A."/>
            <person name="Cheng J.-F."/>
            <person name="Bruce D."/>
            <person name="Goodwin L."/>
            <person name="Pitluck S."/>
            <person name="Clum A."/>
            <person name="Land M."/>
            <person name="Hauser L."/>
            <person name="Kyrpides N."/>
            <person name="Ivanova N."/>
            <person name="Chistoservova L."/>
            <person name="Kalyuzhnaya M."/>
            <person name="Woyke T."/>
        </authorList>
    </citation>
    <scope>NUCLEOTIDE SEQUENCE [LARGE SCALE GENOMIC DNA]</scope>
    <source>
        <strain evidence="4">301</strain>
    </source>
</reference>
<dbReference type="Proteomes" id="UP000000383">
    <property type="component" value="Chromosome"/>
</dbReference>
<evidence type="ECO:0000313" key="3">
    <source>
        <dbReference type="EMBL" id="ADI30579.1"/>
    </source>
</evidence>
<evidence type="ECO:0000256" key="1">
    <source>
        <dbReference type="SAM" id="MobiDB-lite"/>
    </source>
</evidence>
<dbReference type="OrthoDB" id="8449017at2"/>
<accession>D7DLA8</accession>
<reference evidence="3 4" key="2">
    <citation type="journal article" date="2011" name="J. Bacteriol.">
        <title>Genomes of three methylotrophs from a single niche uncover genetic and metabolic divergence of Methylophilaceae.</title>
        <authorList>
            <person name="Lapidus A."/>
            <person name="Clum A."/>
            <person name="Labutti K."/>
            <person name="Kaluzhnaya M.G."/>
            <person name="Lim S."/>
            <person name="Beck D.A."/>
            <person name="Glavina Del Rio T."/>
            <person name="Nolan M."/>
            <person name="Mavromatis K."/>
            <person name="Huntemann M."/>
            <person name="Lucas S."/>
            <person name="Lidstrom M.E."/>
            <person name="Ivanova N."/>
            <person name="Chistoserdova L."/>
        </authorList>
    </citation>
    <scope>NUCLEOTIDE SEQUENCE [LARGE SCALE GENOMIC DNA]</scope>
    <source>
        <strain evidence="3 4">301</strain>
    </source>
</reference>
<organism evidence="3 4">
    <name type="scientific">Methylotenera versatilis (strain 301)</name>
    <dbReference type="NCBI Taxonomy" id="666681"/>
    <lineage>
        <taxon>Bacteria</taxon>
        <taxon>Pseudomonadati</taxon>
        <taxon>Pseudomonadota</taxon>
        <taxon>Betaproteobacteria</taxon>
        <taxon>Nitrosomonadales</taxon>
        <taxon>Methylophilaceae</taxon>
        <taxon>Methylotenera</taxon>
    </lineage>
</organism>
<feature type="chain" id="PRO_5003094708" evidence="2">
    <location>
        <begin position="27"/>
        <end position="117"/>
    </location>
</feature>
<feature type="signal peptide" evidence="2">
    <location>
        <begin position="1"/>
        <end position="26"/>
    </location>
</feature>
<keyword evidence="2" id="KW-0732">Signal</keyword>
<gene>
    <name evidence="3" type="ordered locus">M301_2213</name>
</gene>
<dbReference type="KEGG" id="meh:M301_2213"/>
<sequence length="117" mass="12698" precursor="true">MVIAFNRFAALLSLMLFLGASSNVFAGEYEGSWMLYDTHGGGFEATLSEDGTASGTHGDSMKHGTWKEVDGAVVISWKTGWTTRIVKQGDKYVKTSFKPGTTITDTPTDTSEAKKKH</sequence>
<dbReference type="HOGENOM" id="CLU_168221_0_0_4"/>
<proteinExistence type="predicted"/>
<dbReference type="RefSeq" id="WP_013148887.1">
    <property type="nucleotide sequence ID" value="NC_014207.1"/>
</dbReference>